<dbReference type="RefSeq" id="WP_151647442.1">
    <property type="nucleotide sequence ID" value="NZ_CP044543.1"/>
</dbReference>
<dbReference type="OrthoDB" id="8247758at2"/>
<sequence length="55" mass="5974">MDLWTRLLLVVTAVAVLGYISLVYGSCAFDPDCHFRLCAGGHSLCGVDHTHVPSR</sequence>
<proteinExistence type="predicted"/>
<name>A0A5P6P8J7_9BRAD</name>
<dbReference type="KEGG" id="bbet:F8237_20695"/>
<gene>
    <name evidence="1" type="ORF">F8237_20695</name>
</gene>
<evidence type="ECO:0000313" key="1">
    <source>
        <dbReference type="EMBL" id="QFI74612.1"/>
    </source>
</evidence>
<accession>A0A5P6P8J7</accession>
<organism evidence="1 2">
    <name type="scientific">Bradyrhizobium betae</name>
    <dbReference type="NCBI Taxonomy" id="244734"/>
    <lineage>
        <taxon>Bacteria</taxon>
        <taxon>Pseudomonadati</taxon>
        <taxon>Pseudomonadota</taxon>
        <taxon>Alphaproteobacteria</taxon>
        <taxon>Hyphomicrobiales</taxon>
        <taxon>Nitrobacteraceae</taxon>
        <taxon>Bradyrhizobium</taxon>
    </lineage>
</organism>
<reference evidence="2" key="1">
    <citation type="submission" date="2019-10" db="EMBL/GenBank/DDBJ databases">
        <title>Complete Genome Sequence of Bradyrhizobium betae type strain PL7HG1T.</title>
        <authorList>
            <person name="Bromfield E.S.P."/>
            <person name="Cloutier S."/>
        </authorList>
    </citation>
    <scope>NUCLEOTIDE SEQUENCE [LARGE SCALE GENOMIC DNA]</scope>
    <source>
        <strain evidence="2">PL7HG1</strain>
    </source>
</reference>
<evidence type="ECO:0000313" key="2">
    <source>
        <dbReference type="Proteomes" id="UP000325641"/>
    </source>
</evidence>
<dbReference type="Proteomes" id="UP000325641">
    <property type="component" value="Chromosome"/>
</dbReference>
<dbReference type="EMBL" id="CP044543">
    <property type="protein sequence ID" value="QFI74612.1"/>
    <property type="molecule type" value="Genomic_DNA"/>
</dbReference>
<dbReference type="AlphaFoldDB" id="A0A5P6P8J7"/>
<protein>
    <submittedName>
        <fullName evidence="1">Uncharacterized protein</fullName>
    </submittedName>
</protein>